<keyword evidence="2" id="KW-0472">Membrane</keyword>
<feature type="region of interest" description="Disordered" evidence="1">
    <location>
        <begin position="285"/>
        <end position="305"/>
    </location>
</feature>
<evidence type="ECO:0008006" key="5">
    <source>
        <dbReference type="Google" id="ProtNLM"/>
    </source>
</evidence>
<name>A0A2M7T7Z5_9ACTN</name>
<dbReference type="EMBL" id="PFNG01000134">
    <property type="protein sequence ID" value="PIZ38919.1"/>
    <property type="molecule type" value="Genomic_DNA"/>
</dbReference>
<dbReference type="AlphaFoldDB" id="A0A2M7T7Z5"/>
<keyword evidence="2" id="KW-1133">Transmembrane helix</keyword>
<gene>
    <name evidence="3" type="ORF">COY37_05635</name>
</gene>
<organism evidence="3 4">
    <name type="scientific">Candidatus Aquicultor secundus</name>
    <dbReference type="NCBI Taxonomy" id="1973895"/>
    <lineage>
        <taxon>Bacteria</taxon>
        <taxon>Bacillati</taxon>
        <taxon>Actinomycetota</taxon>
        <taxon>Candidatus Aquicultoria</taxon>
        <taxon>Candidatus Aquicultorales</taxon>
        <taxon>Candidatus Aquicultoraceae</taxon>
        <taxon>Candidatus Aquicultor</taxon>
    </lineage>
</organism>
<accession>A0A2M7T7Z5</accession>
<evidence type="ECO:0000313" key="4">
    <source>
        <dbReference type="Proteomes" id="UP000230956"/>
    </source>
</evidence>
<dbReference type="Proteomes" id="UP000230956">
    <property type="component" value="Unassembled WGS sequence"/>
</dbReference>
<sequence>MKFGTSKIVVFVIVIAVVIIGMSIITLPRTHIVNDKNKELAPESKISIQPGFLTEIDSVRIFRTNSQAANIIAGSQDQEVDGTLSEDSGAYFFEPHGNFSTDSFYRVEVSSHSKNPLLNMLGIKSENKIVFKTWTTPKVKKFEVISPEHMDIIDGNADIDSPVAKIRITFDRPMNPQKTIIESSEGRITESVEWSKSRKSVVFSVFVLIEDQQNYQSITVKEGSLDFENHPLQSGNMVSLRCSKDLGRFRQAEIYELDQNNKMIYLPATVEWFNTGMSGTLEGKAWGEGSTDPPGWGSTGPDGSSYTLQEWQGHPPLLPGAPTGALIGKSGEYGAPVVLGSRFGLNTGSKPLYVSFHDVKGAFYDNSGGYFIKIHKK</sequence>
<keyword evidence="2" id="KW-0812">Transmembrane</keyword>
<proteinExistence type="predicted"/>
<feature type="transmembrane region" description="Helical" evidence="2">
    <location>
        <begin position="7"/>
        <end position="27"/>
    </location>
</feature>
<evidence type="ECO:0000313" key="3">
    <source>
        <dbReference type="EMBL" id="PIZ38919.1"/>
    </source>
</evidence>
<evidence type="ECO:0000256" key="1">
    <source>
        <dbReference type="SAM" id="MobiDB-lite"/>
    </source>
</evidence>
<evidence type="ECO:0000256" key="2">
    <source>
        <dbReference type="SAM" id="Phobius"/>
    </source>
</evidence>
<reference evidence="4" key="1">
    <citation type="submission" date="2017-09" db="EMBL/GenBank/DDBJ databases">
        <title>Depth-based differentiation of microbial function through sediment-hosted aquifers and enrichment of novel symbionts in the deep terrestrial subsurface.</title>
        <authorList>
            <person name="Probst A.J."/>
            <person name="Ladd B."/>
            <person name="Jarett J.K."/>
            <person name="Geller-Mcgrath D.E."/>
            <person name="Sieber C.M.K."/>
            <person name="Emerson J.B."/>
            <person name="Anantharaman K."/>
            <person name="Thomas B.C."/>
            <person name="Malmstrom R."/>
            <person name="Stieglmeier M."/>
            <person name="Klingl A."/>
            <person name="Woyke T."/>
            <person name="Ryan C.M."/>
            <person name="Banfield J.F."/>
        </authorList>
    </citation>
    <scope>NUCLEOTIDE SEQUENCE [LARGE SCALE GENOMIC DNA]</scope>
</reference>
<dbReference type="Gene3D" id="2.60.120.430">
    <property type="entry name" value="Galactose-binding lectin"/>
    <property type="match status" value="1"/>
</dbReference>
<comment type="caution">
    <text evidence="3">The sequence shown here is derived from an EMBL/GenBank/DDBJ whole genome shotgun (WGS) entry which is preliminary data.</text>
</comment>
<dbReference type="RefSeq" id="WP_286976634.1">
    <property type="nucleotide sequence ID" value="NZ_PFNG01000134.1"/>
</dbReference>
<protein>
    <recommendedName>
        <fullName evidence="5">Bacterial Ig-like domain-containing protein</fullName>
    </recommendedName>
</protein>